<comment type="caution">
    <text evidence="1">The sequence shown here is derived from an EMBL/GenBank/DDBJ whole genome shotgun (WGS) entry which is preliminary data.</text>
</comment>
<name>A0AAV2SMD1_MEGNR</name>
<feature type="non-terminal residue" evidence="1">
    <location>
        <position position="126"/>
    </location>
</feature>
<sequence>TKIPEVPRDPQLIKVLHGAFQLEIFHPTYCDWQQAITNLNSAKPPKLISMKEIYDDMDKALTTNVRQNFDDLVKSIVQQLTYKMCSDQGTIELTDLRRMRKRDINKLTSKPVRSEVENLVDYECPP</sequence>
<keyword evidence="2" id="KW-1185">Reference proteome</keyword>
<proteinExistence type="predicted"/>
<feature type="non-terminal residue" evidence="1">
    <location>
        <position position="1"/>
    </location>
</feature>
<dbReference type="AlphaFoldDB" id="A0AAV2SMD1"/>
<gene>
    <name evidence="1" type="ORF">MNOR_LOCUS38382</name>
</gene>
<reference evidence="1 2" key="1">
    <citation type="submission" date="2024-05" db="EMBL/GenBank/DDBJ databases">
        <authorList>
            <person name="Wallberg A."/>
        </authorList>
    </citation>
    <scope>NUCLEOTIDE SEQUENCE [LARGE SCALE GENOMIC DNA]</scope>
</reference>
<accession>A0AAV2SMD1</accession>
<evidence type="ECO:0000313" key="2">
    <source>
        <dbReference type="Proteomes" id="UP001497623"/>
    </source>
</evidence>
<evidence type="ECO:0000313" key="1">
    <source>
        <dbReference type="EMBL" id="CAL4211226.1"/>
    </source>
</evidence>
<organism evidence="1 2">
    <name type="scientific">Meganyctiphanes norvegica</name>
    <name type="common">Northern krill</name>
    <name type="synonym">Thysanopoda norvegica</name>
    <dbReference type="NCBI Taxonomy" id="48144"/>
    <lineage>
        <taxon>Eukaryota</taxon>
        <taxon>Metazoa</taxon>
        <taxon>Ecdysozoa</taxon>
        <taxon>Arthropoda</taxon>
        <taxon>Crustacea</taxon>
        <taxon>Multicrustacea</taxon>
        <taxon>Malacostraca</taxon>
        <taxon>Eumalacostraca</taxon>
        <taxon>Eucarida</taxon>
        <taxon>Euphausiacea</taxon>
        <taxon>Euphausiidae</taxon>
        <taxon>Meganyctiphanes</taxon>
    </lineage>
</organism>
<dbReference type="Proteomes" id="UP001497623">
    <property type="component" value="Unassembled WGS sequence"/>
</dbReference>
<protein>
    <submittedName>
        <fullName evidence="1">Uncharacterized protein</fullName>
    </submittedName>
</protein>
<dbReference type="EMBL" id="CAXKWB010086508">
    <property type="protein sequence ID" value="CAL4211226.1"/>
    <property type="molecule type" value="Genomic_DNA"/>
</dbReference>